<evidence type="ECO:0000313" key="2">
    <source>
        <dbReference type="Proteomes" id="UP000254764"/>
    </source>
</evidence>
<protein>
    <recommendedName>
        <fullName evidence="3">J domain-containing protein</fullName>
    </recommendedName>
</protein>
<keyword evidence="2" id="KW-1185">Reference proteome</keyword>
<sequence>MLFGKSLFQSVVERLAEEAEEADGPPADPAYRISGLSSGFVAESVEAAPTQAFRLDAYLALMPDPQPENTEAPAVPAHLSRLTIAEITEDLGLRADDDRDVLADKRRAFARLNHPDRQPAAFRDKATTRMKIANLLVDEAIRRLGPA</sequence>
<dbReference type="Proteomes" id="UP000254764">
    <property type="component" value="Unassembled WGS sequence"/>
</dbReference>
<gene>
    <name evidence="1" type="ORF">RHIZ70_902</name>
</gene>
<evidence type="ECO:0000313" key="1">
    <source>
        <dbReference type="EMBL" id="SSC65194.1"/>
    </source>
</evidence>
<dbReference type="AlphaFoldDB" id="A0A376ABQ2"/>
<name>A0A376ABQ2_9HYPH</name>
<dbReference type="EMBL" id="UEYP01000019">
    <property type="protein sequence ID" value="SSC65194.1"/>
    <property type="molecule type" value="Genomic_DNA"/>
</dbReference>
<organism evidence="1 2">
    <name type="scientific">Ciceribacter selenitireducens ATCC BAA-1503</name>
    <dbReference type="NCBI Taxonomy" id="1336235"/>
    <lineage>
        <taxon>Bacteria</taxon>
        <taxon>Pseudomonadati</taxon>
        <taxon>Pseudomonadota</taxon>
        <taxon>Alphaproteobacteria</taxon>
        <taxon>Hyphomicrobiales</taxon>
        <taxon>Rhizobiaceae</taxon>
        <taxon>Ciceribacter</taxon>
    </lineage>
</organism>
<accession>A0A376ABQ2</accession>
<evidence type="ECO:0008006" key="3">
    <source>
        <dbReference type="Google" id="ProtNLM"/>
    </source>
</evidence>
<reference evidence="2" key="1">
    <citation type="submission" date="2018-07" db="EMBL/GenBank/DDBJ databases">
        <authorList>
            <person name="Peiro R."/>
            <person name="Begona"/>
            <person name="Cbmso G."/>
            <person name="Lopez M."/>
            <person name="Gonzalez S."/>
        </authorList>
    </citation>
    <scope>NUCLEOTIDE SEQUENCE [LARGE SCALE GENOMIC DNA]</scope>
</reference>
<dbReference type="RefSeq" id="WP_115672327.1">
    <property type="nucleotide sequence ID" value="NZ_UEYP01000019.1"/>
</dbReference>
<dbReference type="OrthoDB" id="7932606at2"/>
<proteinExistence type="predicted"/>